<dbReference type="OrthoDB" id="1930760at2759"/>
<evidence type="ECO:0000256" key="7">
    <source>
        <dbReference type="ARBA" id="ARBA00047551"/>
    </source>
</evidence>
<dbReference type="GO" id="GO:0061685">
    <property type="term" value="F:diphthine methylesterase activity"/>
    <property type="evidence" value="ECO:0007669"/>
    <property type="project" value="UniProtKB-EC"/>
</dbReference>
<name>A0A8B7MYA7_HYAAZ</name>
<protein>
    <recommendedName>
        <fullName evidence="6">methylated diphthine methylhydrolase</fullName>
        <ecNumber evidence="6">3.1.1.97</ecNumber>
    </recommendedName>
</protein>
<organism evidence="9 10">
    <name type="scientific">Hyalella azteca</name>
    <name type="common">Amphipod</name>
    <dbReference type="NCBI Taxonomy" id="294128"/>
    <lineage>
        <taxon>Eukaryota</taxon>
        <taxon>Metazoa</taxon>
        <taxon>Ecdysozoa</taxon>
        <taxon>Arthropoda</taxon>
        <taxon>Crustacea</taxon>
        <taxon>Multicrustacea</taxon>
        <taxon>Malacostraca</taxon>
        <taxon>Eumalacostraca</taxon>
        <taxon>Peracarida</taxon>
        <taxon>Amphipoda</taxon>
        <taxon>Senticaudata</taxon>
        <taxon>Talitrida</taxon>
        <taxon>Talitroidea</taxon>
        <taxon>Hyalellidae</taxon>
        <taxon>Hyalella</taxon>
    </lineage>
</organism>
<dbReference type="InterPro" id="IPR019775">
    <property type="entry name" value="WD40_repeat_CS"/>
</dbReference>
<reference evidence="10 11" key="1">
    <citation type="submission" date="2025-04" db="UniProtKB">
        <authorList>
            <consortium name="RefSeq"/>
        </authorList>
    </citation>
    <scope>IDENTIFICATION</scope>
    <source>
        <tissue evidence="10 11">Whole organism</tissue>
    </source>
</reference>
<dbReference type="RefSeq" id="XP_018006506.1">
    <property type="nucleotide sequence ID" value="XM_018151017.2"/>
</dbReference>
<dbReference type="PANTHER" id="PTHR46042">
    <property type="entry name" value="DIPHTHINE METHYLTRANSFERASE"/>
    <property type="match status" value="1"/>
</dbReference>
<evidence type="ECO:0000313" key="9">
    <source>
        <dbReference type="Proteomes" id="UP000694843"/>
    </source>
</evidence>
<accession>A0A8B7MYA7</accession>
<comment type="catalytic activity">
    <reaction evidence="7">
        <text>diphthine methyl ester-[translation elongation factor 2] + H2O = diphthine-[translation elongation factor 2] + methanol + H(+)</text>
        <dbReference type="Rhea" id="RHEA:42656"/>
        <dbReference type="Rhea" id="RHEA-COMP:10172"/>
        <dbReference type="Rhea" id="RHEA-COMP:10173"/>
        <dbReference type="ChEBI" id="CHEBI:15377"/>
        <dbReference type="ChEBI" id="CHEBI:15378"/>
        <dbReference type="ChEBI" id="CHEBI:17790"/>
        <dbReference type="ChEBI" id="CHEBI:79005"/>
        <dbReference type="ChEBI" id="CHEBI:82696"/>
        <dbReference type="EC" id="3.1.1.97"/>
    </reaction>
</comment>
<dbReference type="PANTHER" id="PTHR46042:SF1">
    <property type="entry name" value="DIPHTHINE METHYLTRANSFERASE"/>
    <property type="match status" value="1"/>
</dbReference>
<dbReference type="Gene3D" id="2.130.10.10">
    <property type="entry name" value="YVTN repeat-like/Quinoprotein amine dehydrogenase"/>
    <property type="match status" value="1"/>
</dbReference>
<keyword evidence="10 11" id="KW-0489">Methyltransferase</keyword>
<evidence type="ECO:0000256" key="3">
    <source>
        <dbReference type="ARBA" id="ARBA00022737"/>
    </source>
</evidence>
<dbReference type="SMART" id="SM00320">
    <property type="entry name" value="WD40"/>
    <property type="match status" value="3"/>
</dbReference>
<keyword evidence="10 11" id="KW-0808">Transferase</keyword>
<dbReference type="GO" id="GO:0017183">
    <property type="term" value="P:protein histidyl modification to diphthamide"/>
    <property type="evidence" value="ECO:0007669"/>
    <property type="project" value="TreeGrafter"/>
</dbReference>
<keyword evidence="3" id="KW-0677">Repeat</keyword>
<dbReference type="GeneID" id="108664437"/>
<sequence length="403" mass="45510">MKTEKLLQWSTEYYADSAEFCPLLPFQDVFVIGTYQLEEKGGNDISSNTVHQEKQSVDGNEVTTLAEPENISEVVKEQRSAQEDLVLGTTSLDCSKRRSGEDGGKQKRKGCLYLHKLVHRNKKHDLQEIKMAGILDMKWSCQKVSGLILLGVVTSDGELVILKLREEEENPSLEILCRKFLEGQDVLALSLDWSNRKYATESPKISVSDSGGNVSVYEFSNSNLSRVSFAQCHAYEAWITAFNYWQNDIVYSGGDDSKLRGYDLRIGLESPYFCKSHDGGVTSFHANELREHQVASGSYDEVVRLWDARNWRRPLSETRVDGGVWRLKWRPSAGTHLLAACMYNHFQIIAVADDPLHPEVVVKYEGHNSLAYGGDWCWSENLMGTIVTASFYDKKASLWVADV</sequence>
<evidence type="ECO:0000256" key="8">
    <source>
        <dbReference type="PROSITE-ProRule" id="PRU00221"/>
    </source>
</evidence>
<evidence type="ECO:0000256" key="1">
    <source>
        <dbReference type="ARBA" id="ARBA00005156"/>
    </source>
</evidence>
<dbReference type="SUPFAM" id="SSF50978">
    <property type="entry name" value="WD40 repeat-like"/>
    <property type="match status" value="1"/>
</dbReference>
<evidence type="ECO:0000256" key="4">
    <source>
        <dbReference type="ARBA" id="ARBA00022801"/>
    </source>
</evidence>
<dbReference type="PROSITE" id="PS50082">
    <property type="entry name" value="WD_REPEATS_2"/>
    <property type="match status" value="1"/>
</dbReference>
<dbReference type="Proteomes" id="UP000694843">
    <property type="component" value="Unplaced"/>
</dbReference>
<comment type="similarity">
    <text evidence="5">Belongs to the DPH7 family.</text>
</comment>
<dbReference type="OMA" id="KWEARSI"/>
<dbReference type="InterPro" id="IPR001680">
    <property type="entry name" value="WD40_rpt"/>
</dbReference>
<dbReference type="GO" id="GO:0005737">
    <property type="term" value="C:cytoplasm"/>
    <property type="evidence" value="ECO:0007669"/>
    <property type="project" value="TreeGrafter"/>
</dbReference>
<evidence type="ECO:0000256" key="2">
    <source>
        <dbReference type="ARBA" id="ARBA00022574"/>
    </source>
</evidence>
<dbReference type="EC" id="3.1.1.97" evidence="6"/>
<dbReference type="InterPro" id="IPR052415">
    <property type="entry name" value="Diphthine_MTase"/>
</dbReference>
<proteinExistence type="inferred from homology"/>
<evidence type="ECO:0000256" key="6">
    <source>
        <dbReference type="ARBA" id="ARBA00039131"/>
    </source>
</evidence>
<dbReference type="KEGG" id="hazt:108664437"/>
<dbReference type="AlphaFoldDB" id="A0A8B7MYA7"/>
<keyword evidence="4" id="KW-0378">Hydrolase</keyword>
<evidence type="ECO:0000313" key="11">
    <source>
        <dbReference type="RefSeq" id="XP_018006507.1"/>
    </source>
</evidence>
<dbReference type="PROSITE" id="PS00678">
    <property type="entry name" value="WD_REPEATS_1"/>
    <property type="match status" value="1"/>
</dbReference>
<evidence type="ECO:0000313" key="10">
    <source>
        <dbReference type="RefSeq" id="XP_018006506.1"/>
    </source>
</evidence>
<comment type="pathway">
    <text evidence="1">Protein modification; peptidyl-diphthamide biosynthesis.</text>
</comment>
<dbReference type="InterPro" id="IPR015943">
    <property type="entry name" value="WD40/YVTN_repeat-like_dom_sf"/>
</dbReference>
<dbReference type="InterPro" id="IPR036322">
    <property type="entry name" value="WD40_repeat_dom_sf"/>
</dbReference>
<dbReference type="GO" id="GO:0032259">
    <property type="term" value="P:methylation"/>
    <property type="evidence" value="ECO:0007669"/>
    <property type="project" value="UniProtKB-KW"/>
</dbReference>
<dbReference type="RefSeq" id="XP_018006507.1">
    <property type="nucleotide sequence ID" value="XM_018151018.2"/>
</dbReference>
<evidence type="ECO:0000256" key="5">
    <source>
        <dbReference type="ARBA" id="ARBA00038092"/>
    </source>
</evidence>
<dbReference type="RefSeq" id="XP_018006508.1">
    <property type="nucleotide sequence ID" value="XM_018151019.2"/>
</dbReference>
<feature type="repeat" description="WD" evidence="8">
    <location>
        <begin position="274"/>
        <end position="316"/>
    </location>
</feature>
<keyword evidence="2 8" id="KW-0853">WD repeat</keyword>
<evidence type="ECO:0000313" key="12">
    <source>
        <dbReference type="RefSeq" id="XP_018006508.1"/>
    </source>
</evidence>
<dbReference type="GO" id="GO:0008168">
    <property type="term" value="F:methyltransferase activity"/>
    <property type="evidence" value="ECO:0007669"/>
    <property type="project" value="UniProtKB-KW"/>
</dbReference>
<gene>
    <name evidence="10 11 12" type="primary">LOC108664437</name>
</gene>
<keyword evidence="9" id="KW-1185">Reference proteome</keyword>